<dbReference type="CDD" id="cd03264">
    <property type="entry name" value="ABC_drug_resistance_like"/>
    <property type="match status" value="1"/>
</dbReference>
<gene>
    <name evidence="6" type="ORF">Selli1_26240</name>
</gene>
<keyword evidence="3" id="KW-0547">Nucleotide-binding</keyword>
<sequence>MYDKDIKKKGSGQMSRNEMEIRIEGLEKYYGKKHALKNVTLTIPSGMFGLLGRNGAGKTTLMKVLATLIGKQGGKVTVCGIPVEEAARIRRITGYLPQEFSMYPNMGVYEAMDYLGALSKMPKKVRKERIPVLLEKVNLQEHYRTKIRALSGGMKRRLGIAQAILHDPKVLIVDEPTAGLDPEERVRFRNLLCEIAEDRIVILSTHIVGDIEATCEQIAIMDEGEIYYNGTVMDLLRMTEGKVYTAQISRKDLAKMKENYVLTSMLTQGNNVMVRFLSEQKPQVEASACEPGVEDAYMYLMQEKEGFSHVLDLV</sequence>
<evidence type="ECO:0000259" key="5">
    <source>
        <dbReference type="PROSITE" id="PS50893"/>
    </source>
</evidence>
<dbReference type="InterPro" id="IPR017871">
    <property type="entry name" value="ABC_transporter-like_CS"/>
</dbReference>
<dbReference type="EMBL" id="BSBO01000029">
    <property type="protein sequence ID" value="GLG05450.1"/>
    <property type="molecule type" value="Genomic_DNA"/>
</dbReference>
<accession>A0A9W6CA64</accession>
<evidence type="ECO:0000256" key="4">
    <source>
        <dbReference type="ARBA" id="ARBA00022840"/>
    </source>
</evidence>
<dbReference type="SMART" id="SM00382">
    <property type="entry name" value="AAA"/>
    <property type="match status" value="1"/>
</dbReference>
<protein>
    <submittedName>
        <fullName evidence="6">ABC transporter ATP-binding protein</fullName>
    </submittedName>
</protein>
<organism evidence="6 7">
    <name type="scientific">Sellimonas catena</name>
    <dbReference type="NCBI Taxonomy" id="2994035"/>
    <lineage>
        <taxon>Bacteria</taxon>
        <taxon>Bacillati</taxon>
        <taxon>Bacillota</taxon>
        <taxon>Clostridia</taxon>
        <taxon>Lachnospirales</taxon>
        <taxon>Lachnospiraceae</taxon>
        <taxon>Sellimonas</taxon>
    </lineage>
</organism>
<dbReference type="InterPro" id="IPR027417">
    <property type="entry name" value="P-loop_NTPase"/>
</dbReference>
<name>A0A9W6CA64_9FIRM</name>
<keyword evidence="4 6" id="KW-0067">ATP-binding</keyword>
<proteinExistence type="inferred from homology"/>
<dbReference type="InterPro" id="IPR003439">
    <property type="entry name" value="ABC_transporter-like_ATP-bd"/>
</dbReference>
<dbReference type="Proteomes" id="UP001145145">
    <property type="component" value="Unassembled WGS sequence"/>
</dbReference>
<feature type="domain" description="ABC transporter" evidence="5">
    <location>
        <begin position="21"/>
        <end position="248"/>
    </location>
</feature>
<dbReference type="GO" id="GO:0005524">
    <property type="term" value="F:ATP binding"/>
    <property type="evidence" value="ECO:0007669"/>
    <property type="project" value="UniProtKB-KW"/>
</dbReference>
<evidence type="ECO:0000256" key="3">
    <source>
        <dbReference type="ARBA" id="ARBA00022741"/>
    </source>
</evidence>
<dbReference type="GO" id="GO:0016887">
    <property type="term" value="F:ATP hydrolysis activity"/>
    <property type="evidence" value="ECO:0007669"/>
    <property type="project" value="InterPro"/>
</dbReference>
<dbReference type="PROSITE" id="PS50893">
    <property type="entry name" value="ABC_TRANSPORTER_2"/>
    <property type="match status" value="1"/>
</dbReference>
<evidence type="ECO:0000313" key="6">
    <source>
        <dbReference type="EMBL" id="GLG05450.1"/>
    </source>
</evidence>
<keyword evidence="7" id="KW-1185">Reference proteome</keyword>
<comment type="caution">
    <text evidence="6">The sequence shown here is derived from an EMBL/GenBank/DDBJ whole genome shotgun (WGS) entry which is preliminary data.</text>
</comment>
<dbReference type="Gene3D" id="3.40.50.300">
    <property type="entry name" value="P-loop containing nucleotide triphosphate hydrolases"/>
    <property type="match status" value="1"/>
</dbReference>
<keyword evidence="2" id="KW-0813">Transport</keyword>
<dbReference type="InterPro" id="IPR003593">
    <property type="entry name" value="AAA+_ATPase"/>
</dbReference>
<dbReference type="PROSITE" id="PS00211">
    <property type="entry name" value="ABC_TRANSPORTER_1"/>
    <property type="match status" value="1"/>
</dbReference>
<evidence type="ECO:0000256" key="1">
    <source>
        <dbReference type="ARBA" id="ARBA00005417"/>
    </source>
</evidence>
<dbReference type="PANTHER" id="PTHR43335">
    <property type="entry name" value="ABC TRANSPORTER, ATP-BINDING PROTEIN"/>
    <property type="match status" value="1"/>
</dbReference>
<dbReference type="AlphaFoldDB" id="A0A9W6CA64"/>
<dbReference type="Pfam" id="PF00005">
    <property type="entry name" value="ABC_tran"/>
    <property type="match status" value="1"/>
</dbReference>
<dbReference type="SUPFAM" id="SSF52540">
    <property type="entry name" value="P-loop containing nucleoside triphosphate hydrolases"/>
    <property type="match status" value="1"/>
</dbReference>
<reference evidence="6 7" key="1">
    <citation type="journal article" date="2023" name="Int. J. Syst. Evol. Microbiol.">
        <title>Sellimonas catena sp. nov., isolated from human faeces.</title>
        <authorList>
            <person name="Hisatomi A."/>
            <person name="Ohkuma M."/>
            <person name="Sakamoto M."/>
        </authorList>
    </citation>
    <scope>NUCLEOTIDE SEQUENCE [LARGE SCALE GENOMIC DNA]</scope>
    <source>
        <strain evidence="6 7">12EGH17</strain>
    </source>
</reference>
<comment type="similarity">
    <text evidence="1">Belongs to the ABC transporter superfamily.</text>
</comment>
<evidence type="ECO:0000256" key="2">
    <source>
        <dbReference type="ARBA" id="ARBA00022448"/>
    </source>
</evidence>
<dbReference type="PANTHER" id="PTHR43335:SF2">
    <property type="entry name" value="ABC TRANSPORTER, ATP-BINDING PROTEIN"/>
    <property type="match status" value="1"/>
</dbReference>
<evidence type="ECO:0000313" key="7">
    <source>
        <dbReference type="Proteomes" id="UP001145145"/>
    </source>
</evidence>